<dbReference type="HOGENOM" id="CLU_2795373_0_0_1"/>
<dbReference type="Proteomes" id="UP000030755">
    <property type="component" value="Unassembled WGS sequence"/>
</dbReference>
<dbReference type="AlphaFoldDB" id="A0A075B3P0"/>
<protein>
    <submittedName>
        <fullName evidence="1">Uncharacterized protein</fullName>
    </submittedName>
</protein>
<sequence length="68" mass="8230">MCRSRLEERLNSGIMKEKYDENSKMRSQNQSMKVFSLLFIKRMKIRIWIRRPELSDPNPTLTNMPRKA</sequence>
<name>A0A075B3P0_ROZAC</name>
<evidence type="ECO:0000313" key="2">
    <source>
        <dbReference type="Proteomes" id="UP000030755"/>
    </source>
</evidence>
<gene>
    <name evidence="1" type="ORF">O9G_005579</name>
</gene>
<organism evidence="1 2">
    <name type="scientific">Rozella allomycis (strain CSF55)</name>
    <dbReference type="NCBI Taxonomy" id="988480"/>
    <lineage>
        <taxon>Eukaryota</taxon>
        <taxon>Fungi</taxon>
        <taxon>Fungi incertae sedis</taxon>
        <taxon>Cryptomycota</taxon>
        <taxon>Cryptomycota incertae sedis</taxon>
        <taxon>Rozella</taxon>
    </lineage>
</organism>
<accession>A0A075B3P0</accession>
<dbReference type="EMBL" id="KE560362">
    <property type="protein sequence ID" value="EPZ37037.1"/>
    <property type="molecule type" value="Genomic_DNA"/>
</dbReference>
<proteinExistence type="predicted"/>
<reference evidence="1 2" key="1">
    <citation type="journal article" date="2013" name="Curr. Biol.">
        <title>Shared signatures of parasitism and phylogenomics unite Cryptomycota and microsporidia.</title>
        <authorList>
            <person name="James T.Y."/>
            <person name="Pelin A."/>
            <person name="Bonen L."/>
            <person name="Ahrendt S."/>
            <person name="Sain D."/>
            <person name="Corradi N."/>
            <person name="Stajich J.E."/>
        </authorList>
    </citation>
    <scope>NUCLEOTIDE SEQUENCE [LARGE SCALE GENOMIC DNA]</scope>
    <source>
        <strain evidence="1 2">CSF55</strain>
    </source>
</reference>
<keyword evidence="2" id="KW-1185">Reference proteome</keyword>
<evidence type="ECO:0000313" key="1">
    <source>
        <dbReference type="EMBL" id="EPZ37037.1"/>
    </source>
</evidence>